<sequence length="542" mass="58759">MNYPKFLGGIIVASTAEGVVFVRKASGLTRAVSGWDALIYATVNPGILHCMNYIIWGPALYPGSDMPVAVLLVFMMFPIAGLYVLMSISMPRSGGEYIYVSRIISPMWGLLACWTLTIIGISWGGVLTNWTVNWGLGYIFLNNGLASGNTVLTDIGLALNNDILLIFGVGSIVLALSFYAIYRGVRTFIYVCWAEFFIAIAGLIAYAVACFSAGPSVFQARLLSVAGINYTNDLLLPAQSLGWTPGYSLLATIACGATYVNLNTLGNTYTTNMAGEIKNVTRAQPLAVIGSLCMLMVFWEVMYGSSWVGTGGEFWGIISTLDWAGIQPFGVHPSPAHIVLYMTSNPVILTLVPLGFMASAHSGAIGLPFGPIRNLFAWSFDGILPNAINKVNRKGSPYAAVLLGAAMAYTFFLLNTFTDVLYYINYAITTWFIGWLIVGVAGILFPYRQNAIFRKSPSIVQIKLGKIPLVTVLGALTAGISAYIVYASILPVVAGGYTEAIYLLTTVAFLCVTPIVLYYVATWYRRRQGIPIDLRFKDIPPD</sequence>
<dbReference type="PANTHER" id="PTHR42770">
    <property type="entry name" value="AMINO ACID TRANSPORTER-RELATED"/>
    <property type="match status" value="1"/>
</dbReference>
<dbReference type="Proteomes" id="UP000186851">
    <property type="component" value="Chromosome"/>
</dbReference>
<dbReference type="Gene3D" id="1.20.1740.10">
    <property type="entry name" value="Amino acid/polyamine transporter I"/>
    <property type="match status" value="1"/>
</dbReference>
<keyword evidence="2 5" id="KW-0812">Transmembrane</keyword>
<accession>A0AAF0D204</accession>
<dbReference type="GO" id="GO:0016020">
    <property type="term" value="C:membrane"/>
    <property type="evidence" value="ECO:0007669"/>
    <property type="project" value="UniProtKB-SubCell"/>
</dbReference>
<dbReference type="InterPro" id="IPR050367">
    <property type="entry name" value="APC_superfamily"/>
</dbReference>
<feature type="transmembrane region" description="Helical" evidence="5">
    <location>
        <begin position="467"/>
        <end position="489"/>
    </location>
</feature>
<reference evidence="7" key="2">
    <citation type="journal article" date="2022" name="Nat. Microbiol.">
        <title>A closed Candidatus Odinarchaeum chromosome exposes Asgard archaeal viruses.</title>
        <authorList>
            <person name="Tamarit D."/>
            <person name="Caceres E.F."/>
            <person name="Krupovic M."/>
            <person name="Nijland R."/>
            <person name="Eme L."/>
            <person name="Robinson N.P."/>
            <person name="Ettema T.J.G."/>
        </authorList>
    </citation>
    <scope>NUCLEOTIDE SEQUENCE</scope>
    <source>
        <strain evidence="7">LCB_4</strain>
    </source>
</reference>
<feature type="transmembrane region" description="Helical" evidence="5">
    <location>
        <begin position="501"/>
        <end position="521"/>
    </location>
</feature>
<evidence type="ECO:0000256" key="4">
    <source>
        <dbReference type="ARBA" id="ARBA00023136"/>
    </source>
</evidence>
<comment type="subcellular location">
    <subcellularLocation>
        <location evidence="1">Membrane</location>
        <topology evidence="1">Multi-pass membrane protein</topology>
    </subcellularLocation>
</comment>
<dbReference type="GO" id="GO:0055085">
    <property type="term" value="P:transmembrane transport"/>
    <property type="evidence" value="ECO:0007669"/>
    <property type="project" value="InterPro"/>
</dbReference>
<feature type="transmembrane region" description="Helical" evidence="5">
    <location>
        <begin position="107"/>
        <end position="126"/>
    </location>
</feature>
<feature type="transmembrane region" description="Helical" evidence="5">
    <location>
        <begin position="347"/>
        <end position="369"/>
    </location>
</feature>
<feature type="transmembrane region" description="Helical" evidence="5">
    <location>
        <begin position="37"/>
        <end position="56"/>
    </location>
</feature>
<dbReference type="InterPro" id="IPR004841">
    <property type="entry name" value="AA-permease/SLC12A_dom"/>
</dbReference>
<dbReference type="Pfam" id="PF00324">
    <property type="entry name" value="AA_permease"/>
    <property type="match status" value="1"/>
</dbReference>
<protein>
    <submittedName>
        <fullName evidence="7">APC family permease</fullName>
    </submittedName>
</protein>
<dbReference type="PIRSF" id="PIRSF006060">
    <property type="entry name" value="AA_transporter"/>
    <property type="match status" value="1"/>
</dbReference>
<evidence type="ECO:0000256" key="2">
    <source>
        <dbReference type="ARBA" id="ARBA00022692"/>
    </source>
</evidence>
<feature type="domain" description="Amino acid permease/ SLC12A" evidence="6">
    <location>
        <begin position="70"/>
        <end position="531"/>
    </location>
</feature>
<feature type="transmembrane region" description="Helical" evidence="5">
    <location>
        <begin position="398"/>
        <end position="417"/>
    </location>
</feature>
<feature type="transmembrane region" description="Helical" evidence="5">
    <location>
        <begin position="164"/>
        <end position="182"/>
    </location>
</feature>
<name>A0AAF0D204_ODILC</name>
<feature type="transmembrane region" description="Helical" evidence="5">
    <location>
        <begin position="132"/>
        <end position="152"/>
    </location>
</feature>
<dbReference type="PANTHER" id="PTHR42770:SF7">
    <property type="entry name" value="MEMBRANE PROTEIN"/>
    <property type="match status" value="1"/>
</dbReference>
<evidence type="ECO:0000259" key="6">
    <source>
        <dbReference type="Pfam" id="PF00324"/>
    </source>
</evidence>
<evidence type="ECO:0000256" key="3">
    <source>
        <dbReference type="ARBA" id="ARBA00022989"/>
    </source>
</evidence>
<dbReference type="KEGG" id="oyw:OdinLCB4_006890"/>
<keyword evidence="4 5" id="KW-0472">Membrane</keyword>
<reference evidence="7" key="1">
    <citation type="journal article" date="2017" name="Nature">
        <title>Asgard archaea illuminate the origin of eukaryotic cellular complexity.</title>
        <authorList>
            <person name="Zaremba-Niedzwiedzka K."/>
            <person name="Caceres E.F."/>
            <person name="Saw J.H."/>
            <person name="Backstrom D."/>
            <person name="Juzokaite L."/>
            <person name="Vancaester E."/>
            <person name="Seitz K.W."/>
            <person name="Anantharaman K."/>
            <person name="Starnawski P."/>
            <person name="Kjeldsen K.U."/>
            <person name="Scott M.B."/>
            <person name="Nunoura T."/>
            <person name="Banfield J.F."/>
            <person name="Schramm A."/>
            <person name="Baker B.J."/>
            <person name="Spang A."/>
            <person name="Ettema T.J.G."/>
        </authorList>
    </citation>
    <scope>NUCLEOTIDE SEQUENCE</scope>
    <source>
        <strain evidence="7">LCB_4</strain>
    </source>
</reference>
<organism evidence="7 8">
    <name type="scientific">Odinarchaeota yellowstonii (strain LCB_4)</name>
    <dbReference type="NCBI Taxonomy" id="1841599"/>
    <lineage>
        <taxon>Archaea</taxon>
        <taxon>Promethearchaeati</taxon>
        <taxon>Candidatus Odinarchaeota</taxon>
        <taxon>Candidatus Odinarchaeia</taxon>
        <taxon>Candidatus Odinarchaeales</taxon>
        <taxon>Candidatus Odinarchaeaceae</taxon>
        <taxon>Candidatus Odinarchaeum</taxon>
    </lineage>
</organism>
<gene>
    <name evidence="7" type="ORF">OdinLCB4_006890</name>
</gene>
<proteinExistence type="predicted"/>
<evidence type="ECO:0000256" key="5">
    <source>
        <dbReference type="SAM" id="Phobius"/>
    </source>
</evidence>
<dbReference type="EMBL" id="CP091871">
    <property type="protein sequence ID" value="WEU40190.1"/>
    <property type="molecule type" value="Genomic_DNA"/>
</dbReference>
<evidence type="ECO:0000313" key="7">
    <source>
        <dbReference type="EMBL" id="WEU40190.1"/>
    </source>
</evidence>
<evidence type="ECO:0000313" key="8">
    <source>
        <dbReference type="Proteomes" id="UP000186851"/>
    </source>
</evidence>
<dbReference type="AlphaFoldDB" id="A0AAF0D204"/>
<feature type="transmembrane region" description="Helical" evidence="5">
    <location>
        <begin position="188"/>
        <end position="211"/>
    </location>
</feature>
<feature type="transmembrane region" description="Helical" evidence="5">
    <location>
        <begin position="68"/>
        <end position="86"/>
    </location>
</feature>
<keyword evidence="3 5" id="KW-1133">Transmembrane helix</keyword>
<evidence type="ECO:0000256" key="1">
    <source>
        <dbReference type="ARBA" id="ARBA00004141"/>
    </source>
</evidence>
<feature type="transmembrane region" description="Helical" evidence="5">
    <location>
        <begin position="423"/>
        <end position="447"/>
    </location>
</feature>
<feature type="transmembrane region" description="Helical" evidence="5">
    <location>
        <begin position="286"/>
        <end position="305"/>
    </location>
</feature>